<proteinExistence type="predicted"/>
<organism evidence="1 2">
    <name type="scientific">Racocetra persica</name>
    <dbReference type="NCBI Taxonomy" id="160502"/>
    <lineage>
        <taxon>Eukaryota</taxon>
        <taxon>Fungi</taxon>
        <taxon>Fungi incertae sedis</taxon>
        <taxon>Mucoromycota</taxon>
        <taxon>Glomeromycotina</taxon>
        <taxon>Glomeromycetes</taxon>
        <taxon>Diversisporales</taxon>
        <taxon>Gigasporaceae</taxon>
        <taxon>Racocetra</taxon>
    </lineage>
</organism>
<feature type="non-terminal residue" evidence="1">
    <location>
        <position position="1"/>
    </location>
</feature>
<evidence type="ECO:0000313" key="1">
    <source>
        <dbReference type="EMBL" id="CAG8844117.1"/>
    </source>
</evidence>
<dbReference type="EMBL" id="CAJVQC010141155">
    <property type="protein sequence ID" value="CAG8844117.1"/>
    <property type="molecule type" value="Genomic_DNA"/>
</dbReference>
<dbReference type="Proteomes" id="UP000789920">
    <property type="component" value="Unassembled WGS sequence"/>
</dbReference>
<sequence length="160" mass="18708">NKPNSEIHNEFKEIVTRWFEIDDDYDLLIDLIKDTEEKKYLFVVKDSISVIIMCFFCIKMNMIGFEEENKPTKRLRVSDIINFDKTCKKLKTSGVIVTNLFCKNSTKMKAKELEILLVNPQRGKAKIDDFVEVLKARVEVYESKSETSEEEANEIGIDHF</sequence>
<evidence type="ECO:0000313" key="2">
    <source>
        <dbReference type="Proteomes" id="UP000789920"/>
    </source>
</evidence>
<reference evidence="1" key="1">
    <citation type="submission" date="2021-06" db="EMBL/GenBank/DDBJ databases">
        <authorList>
            <person name="Kallberg Y."/>
            <person name="Tangrot J."/>
            <person name="Rosling A."/>
        </authorList>
    </citation>
    <scope>NUCLEOTIDE SEQUENCE</scope>
    <source>
        <strain evidence="1">MA461A</strain>
    </source>
</reference>
<accession>A0ACA9SML3</accession>
<protein>
    <submittedName>
        <fullName evidence="1">1832_t:CDS:1</fullName>
    </submittedName>
</protein>
<comment type="caution">
    <text evidence="1">The sequence shown here is derived from an EMBL/GenBank/DDBJ whole genome shotgun (WGS) entry which is preliminary data.</text>
</comment>
<gene>
    <name evidence="1" type="ORF">RPERSI_LOCUS33068</name>
</gene>
<name>A0ACA9SML3_9GLOM</name>
<keyword evidence="2" id="KW-1185">Reference proteome</keyword>